<evidence type="ECO:0000313" key="8">
    <source>
        <dbReference type="EMBL" id="RKO88143.1"/>
    </source>
</evidence>
<dbReference type="GO" id="GO:0000166">
    <property type="term" value="F:nucleotide binding"/>
    <property type="evidence" value="ECO:0007669"/>
    <property type="project" value="InterPro"/>
</dbReference>
<gene>
    <name evidence="8" type="ORF">BDK51DRAFT_27871</name>
</gene>
<dbReference type="PANTHER" id="PTHR10322">
    <property type="entry name" value="DNA POLYMERASE CATALYTIC SUBUNIT"/>
    <property type="match status" value="1"/>
</dbReference>
<dbReference type="InterPro" id="IPR043502">
    <property type="entry name" value="DNA/RNA_pol_sf"/>
</dbReference>
<dbReference type="Pfam" id="PF00136">
    <property type="entry name" value="DNA_pol_B"/>
    <property type="match status" value="1"/>
</dbReference>
<dbReference type="Gene3D" id="3.90.1600.10">
    <property type="entry name" value="Palm domain of DNA polymerase"/>
    <property type="match status" value="1"/>
</dbReference>
<evidence type="ECO:0000256" key="1">
    <source>
        <dbReference type="ARBA" id="ARBA00012417"/>
    </source>
</evidence>
<dbReference type="SUPFAM" id="SSF56672">
    <property type="entry name" value="DNA/RNA polymerases"/>
    <property type="match status" value="1"/>
</dbReference>
<evidence type="ECO:0000259" key="7">
    <source>
        <dbReference type="Pfam" id="PF00136"/>
    </source>
</evidence>
<evidence type="ECO:0000256" key="5">
    <source>
        <dbReference type="ARBA" id="ARBA00023125"/>
    </source>
</evidence>
<evidence type="ECO:0000256" key="3">
    <source>
        <dbReference type="ARBA" id="ARBA00022695"/>
    </source>
</evidence>
<reference evidence="9" key="1">
    <citation type="journal article" date="2018" name="Nat. Microbiol.">
        <title>Leveraging single-cell genomics to expand the fungal tree of life.</title>
        <authorList>
            <person name="Ahrendt S.R."/>
            <person name="Quandt C.A."/>
            <person name="Ciobanu D."/>
            <person name="Clum A."/>
            <person name="Salamov A."/>
            <person name="Andreopoulos B."/>
            <person name="Cheng J.F."/>
            <person name="Woyke T."/>
            <person name="Pelin A."/>
            <person name="Henrissat B."/>
            <person name="Reynolds N.K."/>
            <person name="Benny G.L."/>
            <person name="Smith M.E."/>
            <person name="James T.Y."/>
            <person name="Grigoriev I.V."/>
        </authorList>
    </citation>
    <scope>NUCLEOTIDE SEQUENCE [LARGE SCALE GENOMIC DNA]</scope>
</reference>
<accession>A0A4P9W9I6</accession>
<dbReference type="GO" id="GO:0043625">
    <property type="term" value="C:delta DNA polymerase complex"/>
    <property type="evidence" value="ECO:0007669"/>
    <property type="project" value="TreeGrafter"/>
</dbReference>
<dbReference type="InterPro" id="IPR050240">
    <property type="entry name" value="DNA_pol_type-B"/>
</dbReference>
<dbReference type="GO" id="GO:0006287">
    <property type="term" value="P:base-excision repair, gap-filling"/>
    <property type="evidence" value="ECO:0007669"/>
    <property type="project" value="TreeGrafter"/>
</dbReference>
<keyword evidence="5" id="KW-0238">DNA-binding</keyword>
<organism evidence="8 9">
    <name type="scientific">Blyttiomyces helicus</name>
    <dbReference type="NCBI Taxonomy" id="388810"/>
    <lineage>
        <taxon>Eukaryota</taxon>
        <taxon>Fungi</taxon>
        <taxon>Fungi incertae sedis</taxon>
        <taxon>Chytridiomycota</taxon>
        <taxon>Chytridiomycota incertae sedis</taxon>
        <taxon>Chytridiomycetes</taxon>
        <taxon>Chytridiomycetes incertae sedis</taxon>
        <taxon>Blyttiomyces</taxon>
    </lineage>
</organism>
<dbReference type="EC" id="2.7.7.7" evidence="1"/>
<dbReference type="InterPro" id="IPR006134">
    <property type="entry name" value="DNA-dir_DNA_pol_B_multi_dom"/>
</dbReference>
<evidence type="ECO:0000256" key="6">
    <source>
        <dbReference type="ARBA" id="ARBA00049244"/>
    </source>
</evidence>
<protein>
    <recommendedName>
        <fullName evidence="1">DNA-directed DNA polymerase</fullName>
        <ecNumber evidence="1">2.7.7.7</ecNumber>
    </recommendedName>
</protein>
<dbReference type="AlphaFoldDB" id="A0A4P9W9I6"/>
<keyword evidence="3" id="KW-0548">Nucleotidyltransferase</keyword>
<proteinExistence type="predicted"/>
<dbReference type="GO" id="GO:0003677">
    <property type="term" value="F:DNA binding"/>
    <property type="evidence" value="ECO:0007669"/>
    <property type="project" value="UniProtKB-KW"/>
</dbReference>
<dbReference type="OrthoDB" id="2148603at2759"/>
<dbReference type="GO" id="GO:0003887">
    <property type="term" value="F:DNA-directed DNA polymerase activity"/>
    <property type="evidence" value="ECO:0007669"/>
    <property type="project" value="UniProtKB-KW"/>
</dbReference>
<dbReference type="Proteomes" id="UP000269721">
    <property type="component" value="Unassembled WGS sequence"/>
</dbReference>
<feature type="domain" description="DNA-directed DNA polymerase family B multifunctional" evidence="7">
    <location>
        <begin position="65"/>
        <end position="167"/>
    </location>
</feature>
<dbReference type="EMBL" id="KZ996914">
    <property type="protein sequence ID" value="RKO88143.1"/>
    <property type="molecule type" value="Genomic_DNA"/>
</dbReference>
<keyword evidence="2" id="KW-0808">Transferase</keyword>
<dbReference type="PANTHER" id="PTHR10322:SF23">
    <property type="entry name" value="DNA POLYMERASE DELTA CATALYTIC SUBUNIT"/>
    <property type="match status" value="1"/>
</dbReference>
<keyword evidence="4" id="KW-0239">DNA-directed DNA polymerase</keyword>
<name>A0A4P9W9I6_9FUNG</name>
<evidence type="ECO:0000256" key="4">
    <source>
        <dbReference type="ARBA" id="ARBA00022932"/>
    </source>
</evidence>
<dbReference type="InterPro" id="IPR017964">
    <property type="entry name" value="DNA-dir_DNA_pol_B_CS"/>
</dbReference>
<dbReference type="GO" id="GO:0045004">
    <property type="term" value="P:DNA replication proofreading"/>
    <property type="evidence" value="ECO:0007669"/>
    <property type="project" value="TreeGrafter"/>
</dbReference>
<comment type="catalytic activity">
    <reaction evidence="6">
        <text>DNA(n) + a 2'-deoxyribonucleoside 5'-triphosphate = DNA(n+1) + diphosphate</text>
        <dbReference type="Rhea" id="RHEA:22508"/>
        <dbReference type="Rhea" id="RHEA-COMP:17339"/>
        <dbReference type="Rhea" id="RHEA-COMP:17340"/>
        <dbReference type="ChEBI" id="CHEBI:33019"/>
        <dbReference type="ChEBI" id="CHEBI:61560"/>
        <dbReference type="ChEBI" id="CHEBI:173112"/>
        <dbReference type="EC" id="2.7.7.7"/>
    </reaction>
</comment>
<sequence>MVDAKGRFTYTVAGWQEGALDARVWANSALRQEMESGVNIPKGSVILGDKIYPDCSTKKYKNQLHDICIKTKIVVNGQYENIRDSNKEGIKNPKKLDCHQVKHEDRYYYFLKSPVGIIPALCRELLNKQKVIKELASKHKGTVLGTIYNTRQDVIKRTANSIHGCFSTGNYDVQIVYGDTDSCMVKFLNLERHVPILENESTQERKKRIAKYCTEKTDEMCSSEILDQLERTTAYSLEKLDRRS</sequence>
<evidence type="ECO:0000313" key="9">
    <source>
        <dbReference type="Proteomes" id="UP000269721"/>
    </source>
</evidence>
<dbReference type="InterPro" id="IPR023211">
    <property type="entry name" value="DNA_pol_palm_dom_sf"/>
</dbReference>
<dbReference type="GO" id="GO:0008296">
    <property type="term" value="F:3'-5'-DNA exonuclease activity"/>
    <property type="evidence" value="ECO:0007669"/>
    <property type="project" value="TreeGrafter"/>
</dbReference>
<evidence type="ECO:0000256" key="2">
    <source>
        <dbReference type="ARBA" id="ARBA00022679"/>
    </source>
</evidence>
<keyword evidence="9" id="KW-1185">Reference proteome</keyword>
<dbReference type="GO" id="GO:0006297">
    <property type="term" value="P:nucleotide-excision repair, DNA gap filling"/>
    <property type="evidence" value="ECO:0007669"/>
    <property type="project" value="TreeGrafter"/>
</dbReference>
<dbReference type="PROSITE" id="PS00116">
    <property type="entry name" value="DNA_POLYMERASE_B"/>
    <property type="match status" value="1"/>
</dbReference>